<evidence type="ECO:0000313" key="2">
    <source>
        <dbReference type="EMBL" id="SEE88773.1"/>
    </source>
</evidence>
<dbReference type="STRING" id="648782.SAMN04488554_3399"/>
<accession>A0A1H5MHV9</accession>
<dbReference type="PANTHER" id="PTHR39639">
    <property type="entry name" value="CHROMOSOME 16, WHOLE GENOME SHOTGUN SEQUENCE"/>
    <property type="match status" value="1"/>
</dbReference>
<evidence type="ECO:0000259" key="1">
    <source>
        <dbReference type="Pfam" id="PF03235"/>
    </source>
</evidence>
<organism evidence="2 3">
    <name type="scientific">Ruania alba</name>
    <dbReference type="NCBI Taxonomy" id="648782"/>
    <lineage>
        <taxon>Bacteria</taxon>
        <taxon>Bacillati</taxon>
        <taxon>Actinomycetota</taxon>
        <taxon>Actinomycetes</taxon>
        <taxon>Micrococcales</taxon>
        <taxon>Ruaniaceae</taxon>
        <taxon>Ruania</taxon>
    </lineage>
</organism>
<name>A0A1H5MHV9_9MICO</name>
<keyword evidence="3" id="KW-1185">Reference proteome</keyword>
<dbReference type="Proteomes" id="UP000199220">
    <property type="component" value="Unassembled WGS sequence"/>
</dbReference>
<dbReference type="AlphaFoldDB" id="A0A1H5MHV9"/>
<gene>
    <name evidence="2" type="ORF">SAMN04488554_3399</name>
</gene>
<dbReference type="Pfam" id="PF03235">
    <property type="entry name" value="GmrSD_N"/>
    <property type="match status" value="1"/>
</dbReference>
<dbReference type="InterPro" id="IPR004919">
    <property type="entry name" value="GmrSD_N"/>
</dbReference>
<evidence type="ECO:0000313" key="3">
    <source>
        <dbReference type="Proteomes" id="UP000199220"/>
    </source>
</evidence>
<sequence length="750" mass="84098">MRYESARSKADAVARMYYLGNRVVEPLGPGSKEKKAAFLALGQFVGLDLSSVPGKCECGRLIAERVGEDWDDTCISSGDTVTLTGLNRVVDGAVRWHLNEGRRPARSLVRDLQNLHPAPRWDDNPEQDMAEDLTELNQNLIDAIASLMADGATPLSVDSSRFFDVDRDAISISTGTWRSPVAAIQGWMHLPREIDGSSPEVFDRSLGEMLGLAPAEVGHPATFFSRLQERLERAGELRERFLEELDDEAEGTVTLETASGNWDSWWSDVEEGEDVETAGPIQAGAHVWTIAQFRQYAIDREIDLNPSYQRADVWPTADAQLLVESVLRGIPLPSVIVLKWNTDEGDRYEIVDGKQRLTSLLRFTASHPKALSLVADKAGEWGVDVDELQQIFMTNYPSFKKQWRKNEPTNLTAKREKELYFPFPLRSGEVRSLSGELEQARGRYYSEIRNIVIQIGSGKKKIRTLFEDVSNYRIPVIEYEEATSRQIHEVFSLYNKQGKHLNAEEIRNATYHHLDFMRAILATSGDADGIEQVAPFLSSSWHDLSSTGHALVDPSGPYGYTEAGYKRTKALSWVAATLLLEDDRLSSRSTARHITALLDRIHAAPADPLRDTQRVIEAMVMLDKAVDAHQVVPPETWAPRFRNARGSGRWQELQLVASLIALAVAHVAHGDSLQDRLEDAVEDISEASQGWTRPPKTQSRQQWEFVAGVVREFLTTLNIDSASVDNSIRKQFGYSGLCHLLDLPRPTWWN</sequence>
<reference evidence="3" key="1">
    <citation type="submission" date="2016-10" db="EMBL/GenBank/DDBJ databases">
        <authorList>
            <person name="Varghese N."/>
            <person name="Submissions S."/>
        </authorList>
    </citation>
    <scope>NUCLEOTIDE SEQUENCE [LARGE SCALE GENOMIC DNA]</scope>
    <source>
        <strain evidence="3">DSM 21368</strain>
    </source>
</reference>
<proteinExistence type="predicted"/>
<dbReference type="PANTHER" id="PTHR39639:SF1">
    <property type="entry name" value="DUF262 DOMAIN-CONTAINING PROTEIN"/>
    <property type="match status" value="1"/>
</dbReference>
<protein>
    <recommendedName>
        <fullName evidence="1">GmrSD restriction endonucleases N-terminal domain-containing protein</fullName>
    </recommendedName>
</protein>
<dbReference type="EMBL" id="FNTX01000002">
    <property type="protein sequence ID" value="SEE88773.1"/>
    <property type="molecule type" value="Genomic_DNA"/>
</dbReference>
<feature type="domain" description="GmrSD restriction endonucleases N-terminal" evidence="1">
    <location>
        <begin position="303"/>
        <end position="511"/>
    </location>
</feature>